<reference evidence="3" key="1">
    <citation type="submission" date="2016-01" db="EMBL/GenBank/DDBJ databases">
        <authorList>
            <person name="Mitreva M."/>
            <person name="Pepin K.H."/>
            <person name="Mihindukulasuriya K.A."/>
            <person name="Fulton R."/>
            <person name="Fronick C."/>
            <person name="O'Laughlin M."/>
            <person name="Miner T."/>
            <person name="Herter B."/>
            <person name="Rosa B.A."/>
            <person name="Cordes M."/>
            <person name="Tomlinson C."/>
            <person name="Wollam A."/>
            <person name="Palsikar V.B."/>
            <person name="Mardis E.R."/>
            <person name="Wilson R.K."/>
        </authorList>
    </citation>
    <scope>NUCLEOTIDE SEQUENCE [LARGE SCALE GENOMIC DNA]</scope>
    <source>
        <strain evidence="3">MJR7716</strain>
    </source>
</reference>
<dbReference type="EMBL" id="LRQG01000091">
    <property type="protein sequence ID" value="KXA39613.1"/>
    <property type="molecule type" value="Genomic_DNA"/>
</dbReference>
<protein>
    <submittedName>
        <fullName evidence="2">Uncharacterized protein</fullName>
    </submittedName>
</protein>
<proteinExistence type="predicted"/>
<dbReference type="AlphaFoldDB" id="A0A133Q9X7"/>
<name>A0A133Q9X7_9BACT</name>
<organism evidence="2 3">
    <name type="scientific">Prevotella corporis</name>
    <dbReference type="NCBI Taxonomy" id="28128"/>
    <lineage>
        <taxon>Bacteria</taxon>
        <taxon>Pseudomonadati</taxon>
        <taxon>Bacteroidota</taxon>
        <taxon>Bacteroidia</taxon>
        <taxon>Bacteroidales</taxon>
        <taxon>Prevotellaceae</taxon>
        <taxon>Prevotella</taxon>
    </lineage>
</organism>
<sequence length="79" mass="9455">MTMHDCRHNRHNRPPTADGKTEGVLADNRNFFRNFADTTDRRHPRRTAVARRPDDRRPQNRRQTTTTKNRKRNQTTTTK</sequence>
<dbReference type="Proteomes" id="UP000070533">
    <property type="component" value="Unassembled WGS sequence"/>
</dbReference>
<accession>A0A133Q9X7</accession>
<evidence type="ECO:0000313" key="3">
    <source>
        <dbReference type="Proteomes" id="UP000070533"/>
    </source>
</evidence>
<evidence type="ECO:0000256" key="1">
    <source>
        <dbReference type="SAM" id="MobiDB-lite"/>
    </source>
</evidence>
<dbReference type="STRING" id="28128.HMPREF3226_01192"/>
<keyword evidence="3" id="KW-1185">Reference proteome</keyword>
<comment type="caution">
    <text evidence="2">The sequence shown here is derived from an EMBL/GenBank/DDBJ whole genome shotgun (WGS) entry which is preliminary data.</text>
</comment>
<feature type="region of interest" description="Disordered" evidence="1">
    <location>
        <begin position="1"/>
        <end position="79"/>
    </location>
</feature>
<dbReference type="PATRIC" id="fig|28128.5.peg.1214"/>
<evidence type="ECO:0000313" key="2">
    <source>
        <dbReference type="EMBL" id="KXA39613.1"/>
    </source>
</evidence>
<gene>
    <name evidence="2" type="ORF">HMPREF3226_01192</name>
</gene>